<dbReference type="PANTHER" id="PTHR30087">
    <property type="entry name" value="INNER MEMBRANE PROTEIN"/>
    <property type="match status" value="1"/>
</dbReference>
<proteinExistence type="predicted"/>
<keyword evidence="2" id="KW-1185">Reference proteome</keyword>
<dbReference type="PANTHER" id="PTHR30087:SF1">
    <property type="entry name" value="HYPOTHETICAL CYTOSOLIC PROTEIN"/>
    <property type="match status" value="1"/>
</dbReference>
<comment type="caution">
    <text evidence="1">The sequence shown here is derived from an EMBL/GenBank/DDBJ whole genome shotgun (WGS) entry which is preliminary data.</text>
</comment>
<gene>
    <name evidence="1" type="ORF">HNR38_002051</name>
</gene>
<dbReference type="EMBL" id="JACHFE010000005">
    <property type="protein sequence ID" value="MBB5321557.1"/>
    <property type="molecule type" value="Genomic_DNA"/>
</dbReference>
<name>A0A840UL33_9GAMM</name>
<reference evidence="1 2" key="1">
    <citation type="submission" date="2020-08" db="EMBL/GenBank/DDBJ databases">
        <title>Genomic Encyclopedia of Type Strains, Phase IV (KMG-IV): sequencing the most valuable type-strain genomes for metagenomic binning, comparative biology and taxonomic classification.</title>
        <authorList>
            <person name="Goeker M."/>
        </authorList>
    </citation>
    <scope>NUCLEOTIDE SEQUENCE [LARGE SCALE GENOMIC DNA]</scope>
    <source>
        <strain evidence="1 2">DSM 22359</strain>
    </source>
</reference>
<protein>
    <submittedName>
        <fullName evidence="1">Uncharacterized protein YbbK (DUF523 family)</fullName>
    </submittedName>
</protein>
<dbReference type="Proteomes" id="UP000591735">
    <property type="component" value="Unassembled WGS sequence"/>
</dbReference>
<evidence type="ECO:0000313" key="1">
    <source>
        <dbReference type="EMBL" id="MBB5321557.1"/>
    </source>
</evidence>
<dbReference type="InterPro" id="IPR007553">
    <property type="entry name" value="2-thiour_desulf"/>
</dbReference>
<sequence length="173" mass="18184">MSTATLGASNLKKVLMSACLLGKKVRYDGGSLSVHDQLVERWVSEGRIVSVCPEVEAGMSIPRKPAEIVQGNGNTVLDGETDVIEKGGNVVTDDFIAGASIALELCKKFNIEIAVLAESSPSCGSSFIYDGSFSGNRTPGIGVTVALLRRHGIQVFSQHEIKDADKAIHAGPG</sequence>
<organism evidence="1 2">
    <name type="scientific">Marinobacter oulmenensis</name>
    <dbReference type="NCBI Taxonomy" id="643747"/>
    <lineage>
        <taxon>Bacteria</taxon>
        <taxon>Pseudomonadati</taxon>
        <taxon>Pseudomonadota</taxon>
        <taxon>Gammaproteobacteria</taxon>
        <taxon>Pseudomonadales</taxon>
        <taxon>Marinobacteraceae</taxon>
        <taxon>Marinobacter</taxon>
    </lineage>
</organism>
<dbReference type="Pfam" id="PF04463">
    <property type="entry name" value="2-thiour_desulf"/>
    <property type="match status" value="1"/>
</dbReference>
<evidence type="ECO:0000313" key="2">
    <source>
        <dbReference type="Proteomes" id="UP000591735"/>
    </source>
</evidence>
<accession>A0A840UL33</accession>
<dbReference type="AlphaFoldDB" id="A0A840UL33"/>